<comment type="caution">
    <text evidence="1">The sequence shown here is derived from an EMBL/GenBank/DDBJ whole genome shotgun (WGS) entry which is preliminary data.</text>
</comment>
<sequence>MAPTSPRWNPGPLEGNLGRWLHLSPSPRSTTFLPSPCTCIADAALSTLAMLPSSRYSRRPRRDRLSIDILPEQSLDFEPRSPHLHWLFGESSAIDINSRLVEDTSPEAMEDEPGHSRSYAAIMREVAAWLELDEHDEFSASRREHAESILPAASQLFARLKDSDNPPPHSPNSDDGFDTLIQAIALQLLASCYTFLPASSASQLPLLQQKTDKTLVTALQAHSAHRLSPAAGHHARAPSETSAWPGLYTGPGPEETLAETTSRRRCSAKSSTKAQ</sequence>
<reference evidence="1 2" key="1">
    <citation type="journal article" date="2016" name="Sci. Rep.">
        <title>Draft genome sequencing and secretome analysis of fungal phytopathogen Ascochyta rabiei provides insight into the necrotrophic effector repertoire.</title>
        <authorList>
            <person name="Verma S."/>
            <person name="Gazara R.K."/>
            <person name="Nizam S."/>
            <person name="Parween S."/>
            <person name="Chattopadhyay D."/>
            <person name="Verma P.K."/>
        </authorList>
    </citation>
    <scope>NUCLEOTIDE SEQUENCE [LARGE SCALE GENOMIC DNA]</scope>
    <source>
        <strain evidence="1 2">ArDII</strain>
    </source>
</reference>
<protein>
    <submittedName>
        <fullName evidence="1">Uncharacterized protein</fullName>
    </submittedName>
</protein>
<gene>
    <name evidence="1" type="ORF">ST47_g5006</name>
</gene>
<proteinExistence type="predicted"/>
<evidence type="ECO:0000313" key="2">
    <source>
        <dbReference type="Proteomes" id="UP000076837"/>
    </source>
</evidence>
<accession>A0A163EP61</accession>
<dbReference type="OrthoDB" id="3946545at2759"/>
<organism evidence="1 2">
    <name type="scientific">Didymella rabiei</name>
    <name type="common">Chickpea ascochyta blight fungus</name>
    <name type="synonym">Mycosphaerella rabiei</name>
    <dbReference type="NCBI Taxonomy" id="5454"/>
    <lineage>
        <taxon>Eukaryota</taxon>
        <taxon>Fungi</taxon>
        <taxon>Dikarya</taxon>
        <taxon>Ascomycota</taxon>
        <taxon>Pezizomycotina</taxon>
        <taxon>Dothideomycetes</taxon>
        <taxon>Pleosporomycetidae</taxon>
        <taxon>Pleosporales</taxon>
        <taxon>Pleosporineae</taxon>
        <taxon>Didymellaceae</taxon>
        <taxon>Ascochyta</taxon>
    </lineage>
</organism>
<keyword evidence="2" id="KW-1185">Reference proteome</keyword>
<name>A0A163EP61_DIDRA</name>
<dbReference type="Proteomes" id="UP000076837">
    <property type="component" value="Unassembled WGS sequence"/>
</dbReference>
<dbReference type="EMBL" id="JYNV01000182">
    <property type="protein sequence ID" value="KZM23816.1"/>
    <property type="molecule type" value="Genomic_DNA"/>
</dbReference>
<dbReference type="AlphaFoldDB" id="A0A163EP61"/>
<evidence type="ECO:0000313" key="1">
    <source>
        <dbReference type="EMBL" id="KZM23816.1"/>
    </source>
</evidence>
<dbReference type="STRING" id="5454.A0A163EP61"/>